<dbReference type="RefSeq" id="WP_119911247.1">
    <property type="nucleotide sequence ID" value="NZ_QZCH01000017.1"/>
</dbReference>
<gene>
    <name evidence="2" type="ORF">D1Z90_13205</name>
</gene>
<accession>A0A418YD15</accession>
<keyword evidence="3" id="KW-1185">Reference proteome</keyword>
<dbReference type="Proteomes" id="UP000283255">
    <property type="component" value="Unassembled WGS sequence"/>
</dbReference>
<dbReference type="EMBL" id="QZCH01000017">
    <property type="protein sequence ID" value="RJG42425.1"/>
    <property type="molecule type" value="Genomic_DNA"/>
</dbReference>
<evidence type="ECO:0008006" key="4">
    <source>
        <dbReference type="Google" id="ProtNLM"/>
    </source>
</evidence>
<organism evidence="2 3">
    <name type="scientific">Motilimonas pumila</name>
    <dbReference type="NCBI Taxonomy" id="2303987"/>
    <lineage>
        <taxon>Bacteria</taxon>
        <taxon>Pseudomonadati</taxon>
        <taxon>Pseudomonadota</taxon>
        <taxon>Gammaproteobacteria</taxon>
        <taxon>Alteromonadales</taxon>
        <taxon>Alteromonadales genera incertae sedis</taxon>
        <taxon>Motilimonas</taxon>
    </lineage>
</organism>
<reference evidence="2 3" key="2">
    <citation type="submission" date="2019-01" db="EMBL/GenBank/DDBJ databases">
        <title>Motilimonas pumilus sp. nov., isolated from the gut of sea cucumber (Apostichopus japonicus).</title>
        <authorList>
            <person name="Wang F.-Q."/>
            <person name="Ren L.-H."/>
            <person name="Lin Y.-W."/>
            <person name="Sun G.-H."/>
            <person name="Du Z.-J."/>
            <person name="Zhao J.-X."/>
            <person name="Liu X.-J."/>
            <person name="Liu L.-J."/>
        </authorList>
    </citation>
    <scope>NUCLEOTIDE SEQUENCE [LARGE SCALE GENOMIC DNA]</scope>
    <source>
        <strain evidence="2 3">PLHSC7-2</strain>
    </source>
</reference>
<protein>
    <recommendedName>
        <fullName evidence="4">DUF541 domain-containing protein</fullName>
    </recommendedName>
</protein>
<name>A0A418YD15_9GAMM</name>
<evidence type="ECO:0000256" key="1">
    <source>
        <dbReference type="SAM" id="SignalP"/>
    </source>
</evidence>
<evidence type="ECO:0000313" key="2">
    <source>
        <dbReference type="EMBL" id="RJG42425.1"/>
    </source>
</evidence>
<comment type="caution">
    <text evidence="2">The sequence shown here is derived from an EMBL/GenBank/DDBJ whole genome shotgun (WGS) entry which is preliminary data.</text>
</comment>
<keyword evidence="1" id="KW-0732">Signal</keyword>
<dbReference type="OrthoDB" id="7062185at2"/>
<reference evidence="2 3" key="1">
    <citation type="submission" date="2018-09" db="EMBL/GenBank/DDBJ databases">
        <authorList>
            <person name="Wang F."/>
        </authorList>
    </citation>
    <scope>NUCLEOTIDE SEQUENCE [LARGE SCALE GENOMIC DNA]</scope>
    <source>
        <strain evidence="2 3">PLHSC7-2</strain>
    </source>
</reference>
<feature type="signal peptide" evidence="1">
    <location>
        <begin position="1"/>
        <end position="18"/>
    </location>
</feature>
<dbReference type="AlphaFoldDB" id="A0A418YD15"/>
<evidence type="ECO:0000313" key="3">
    <source>
        <dbReference type="Proteomes" id="UP000283255"/>
    </source>
</evidence>
<proteinExistence type="predicted"/>
<feature type="chain" id="PRO_5019293647" description="DUF541 domain-containing protein" evidence="1">
    <location>
        <begin position="19"/>
        <end position="219"/>
    </location>
</feature>
<sequence length="219" mass="24695">MKKIIAAAALALSFNANADFSDVVLAYSSGKVPVTTSIDLDAEYVAMSISLVSEAKFASQRVNLINQLEYEISEAASKDVNIEFQQGVVSLSPGEKTTVELSSNYATKSSGSQMYLLYKLDEYKDIYAATQEIYQFINRIKKPDETKLHLSNTLIAIKSPNDYRNQLLSMIKDEINITREILGNEYRVTVKGLQNPVRVKQKDHKKVTLYIDYQLEFNE</sequence>